<proteinExistence type="inferred from homology"/>
<evidence type="ECO:0000313" key="4">
    <source>
        <dbReference type="EMBL" id="GAA3697620.1"/>
    </source>
</evidence>
<dbReference type="InterPro" id="IPR036396">
    <property type="entry name" value="Cyt_P450_sf"/>
</dbReference>
<dbReference type="PROSITE" id="PS00086">
    <property type="entry name" value="CYTOCHROME_P450"/>
    <property type="match status" value="1"/>
</dbReference>
<sequence length="403" mass="43934">MQTGRVTSTPCPAGRRLSPAEPEDGPPLELVDGADGPVWVVRSFALTRQLLRRPDATRQAGFGAEQVERMGDLRRPILYLEGDQHRERRRAAARFFAPVVIEGYRPMMERLADELVAGLRTDRTTDLSRLSLRMAVQVSGAVIGLTNSSVTGMSRRLGAFFAGDPMSRGRGPAGRVRQLLAGGRTGRFYWLDVKPAIRSRRRRPGADIISQLIDKGFSDLEILTECLTYASAGMATTRELITAAAWHLLEDPGLLATYRSGDVAARRALLEELLRIEPVVGYLRRRTIGEVSLDGPDGPLTIPAGALVDLRLRMVNDDPAVLGDAGAAVCPGRTLPSAVPTAVMSFGDGHHRCPGGPLAVMESEVFLSRLFERDLVADAPPRVRWNPVSQGYDLDRFPVRLAG</sequence>
<accession>A0ABP7CWM2</accession>
<dbReference type="PANTHER" id="PTHR46696:SF1">
    <property type="entry name" value="CYTOCHROME P450 YJIB-RELATED"/>
    <property type="match status" value="1"/>
</dbReference>
<evidence type="ECO:0000256" key="2">
    <source>
        <dbReference type="RuleBase" id="RU000461"/>
    </source>
</evidence>
<dbReference type="PRINTS" id="PR00359">
    <property type="entry name" value="BP450"/>
</dbReference>
<name>A0ABP7CWM2_9ACTN</name>
<gene>
    <name evidence="4" type="ORF">GCM10022204_12150</name>
</gene>
<protein>
    <submittedName>
        <fullName evidence="4">Cytochrome P450</fullName>
    </submittedName>
</protein>
<organism evidence="4 5">
    <name type="scientific">Microlunatus aurantiacus</name>
    <dbReference type="NCBI Taxonomy" id="446786"/>
    <lineage>
        <taxon>Bacteria</taxon>
        <taxon>Bacillati</taxon>
        <taxon>Actinomycetota</taxon>
        <taxon>Actinomycetes</taxon>
        <taxon>Propionibacteriales</taxon>
        <taxon>Propionibacteriaceae</taxon>
        <taxon>Microlunatus</taxon>
    </lineage>
</organism>
<evidence type="ECO:0000256" key="1">
    <source>
        <dbReference type="ARBA" id="ARBA00010617"/>
    </source>
</evidence>
<evidence type="ECO:0000256" key="3">
    <source>
        <dbReference type="SAM" id="MobiDB-lite"/>
    </source>
</evidence>
<dbReference type="SUPFAM" id="SSF48264">
    <property type="entry name" value="Cytochrome P450"/>
    <property type="match status" value="1"/>
</dbReference>
<comment type="similarity">
    <text evidence="1 2">Belongs to the cytochrome P450 family.</text>
</comment>
<keyword evidence="5" id="KW-1185">Reference proteome</keyword>
<dbReference type="CDD" id="cd00302">
    <property type="entry name" value="cytochrome_P450"/>
    <property type="match status" value="1"/>
</dbReference>
<feature type="region of interest" description="Disordered" evidence="3">
    <location>
        <begin position="1"/>
        <end position="30"/>
    </location>
</feature>
<keyword evidence="2" id="KW-0349">Heme</keyword>
<dbReference type="Pfam" id="PF00067">
    <property type="entry name" value="p450"/>
    <property type="match status" value="1"/>
</dbReference>
<keyword evidence="2" id="KW-0479">Metal-binding</keyword>
<feature type="compositionally biased region" description="Polar residues" evidence="3">
    <location>
        <begin position="1"/>
        <end position="10"/>
    </location>
</feature>
<evidence type="ECO:0000313" key="5">
    <source>
        <dbReference type="Proteomes" id="UP001500051"/>
    </source>
</evidence>
<dbReference type="Proteomes" id="UP001500051">
    <property type="component" value="Unassembled WGS sequence"/>
</dbReference>
<dbReference type="InterPro" id="IPR001128">
    <property type="entry name" value="Cyt_P450"/>
</dbReference>
<dbReference type="Gene3D" id="1.10.630.10">
    <property type="entry name" value="Cytochrome P450"/>
    <property type="match status" value="1"/>
</dbReference>
<keyword evidence="2" id="KW-0408">Iron</keyword>
<keyword evidence="2" id="KW-0560">Oxidoreductase</keyword>
<comment type="caution">
    <text evidence="4">The sequence shown here is derived from an EMBL/GenBank/DDBJ whole genome shotgun (WGS) entry which is preliminary data.</text>
</comment>
<dbReference type="InterPro" id="IPR017972">
    <property type="entry name" value="Cyt_P450_CS"/>
</dbReference>
<dbReference type="PANTHER" id="PTHR46696">
    <property type="entry name" value="P450, PUTATIVE (EUROFUNG)-RELATED"/>
    <property type="match status" value="1"/>
</dbReference>
<dbReference type="EMBL" id="BAAAYX010000003">
    <property type="protein sequence ID" value="GAA3697620.1"/>
    <property type="molecule type" value="Genomic_DNA"/>
</dbReference>
<keyword evidence="2" id="KW-0503">Monooxygenase</keyword>
<reference evidence="5" key="1">
    <citation type="journal article" date="2019" name="Int. J. Syst. Evol. Microbiol.">
        <title>The Global Catalogue of Microorganisms (GCM) 10K type strain sequencing project: providing services to taxonomists for standard genome sequencing and annotation.</title>
        <authorList>
            <consortium name="The Broad Institute Genomics Platform"/>
            <consortium name="The Broad Institute Genome Sequencing Center for Infectious Disease"/>
            <person name="Wu L."/>
            <person name="Ma J."/>
        </authorList>
    </citation>
    <scope>NUCLEOTIDE SEQUENCE [LARGE SCALE GENOMIC DNA]</scope>
    <source>
        <strain evidence="5">JCM 16548</strain>
    </source>
</reference>
<dbReference type="InterPro" id="IPR002397">
    <property type="entry name" value="Cyt_P450_B"/>
</dbReference>
<dbReference type="PRINTS" id="PR00385">
    <property type="entry name" value="P450"/>
</dbReference>